<comment type="similarity">
    <text evidence="1">Belongs to the PPR family. P subfamily.</text>
</comment>
<evidence type="ECO:0008006" key="5">
    <source>
        <dbReference type="Google" id="ProtNLM"/>
    </source>
</evidence>
<name>A0A059C9K0_EUCGR</name>
<dbReference type="NCBIfam" id="TIGR00756">
    <property type="entry name" value="PPR"/>
    <property type="match status" value="3"/>
</dbReference>
<dbReference type="OMA" id="KINCAYQ"/>
<dbReference type="InParanoid" id="A0A059C9K0"/>
<feature type="repeat" description="PPR" evidence="3">
    <location>
        <begin position="43"/>
        <end position="77"/>
    </location>
</feature>
<gene>
    <name evidence="4" type="ORF">EUGRSUZ_E03338</name>
</gene>
<dbReference type="InterPro" id="IPR050872">
    <property type="entry name" value="PPR_P_subfamily"/>
</dbReference>
<accession>A0A059C9K0</accession>
<proteinExistence type="inferred from homology"/>
<evidence type="ECO:0000256" key="3">
    <source>
        <dbReference type="PROSITE-ProRule" id="PRU00708"/>
    </source>
</evidence>
<evidence type="ECO:0000256" key="2">
    <source>
        <dbReference type="ARBA" id="ARBA00022737"/>
    </source>
</evidence>
<feature type="repeat" description="PPR" evidence="3">
    <location>
        <begin position="78"/>
        <end position="112"/>
    </location>
</feature>
<dbReference type="EMBL" id="KK198757">
    <property type="protein sequence ID" value="KCW74610.1"/>
    <property type="molecule type" value="Genomic_DNA"/>
</dbReference>
<evidence type="ECO:0000256" key="1">
    <source>
        <dbReference type="ARBA" id="ARBA00007626"/>
    </source>
</evidence>
<protein>
    <recommendedName>
        <fullName evidence="5">Pentacotripeptide-repeat region of PRORP domain-containing protein</fullName>
    </recommendedName>
</protein>
<evidence type="ECO:0000313" key="4">
    <source>
        <dbReference type="EMBL" id="KCW74610.1"/>
    </source>
</evidence>
<dbReference type="Gene3D" id="1.25.40.10">
    <property type="entry name" value="Tetratricopeptide repeat domain"/>
    <property type="match status" value="2"/>
</dbReference>
<dbReference type="Gramene" id="KCW74610">
    <property type="protein sequence ID" value="KCW74610"/>
    <property type="gene ID" value="EUGRSUZ_E03338"/>
</dbReference>
<dbReference type="PANTHER" id="PTHR46128:SF145">
    <property type="entry name" value="PENTACOTRIPEPTIDE-REPEAT REGION OF PRORP DOMAIN-CONTAINING PROTEIN"/>
    <property type="match status" value="1"/>
</dbReference>
<dbReference type="Pfam" id="PF13812">
    <property type="entry name" value="PPR_3"/>
    <property type="match status" value="1"/>
</dbReference>
<dbReference type="PROSITE" id="PS51375">
    <property type="entry name" value="PPR"/>
    <property type="match status" value="3"/>
</dbReference>
<dbReference type="InterPro" id="IPR002885">
    <property type="entry name" value="PPR_rpt"/>
</dbReference>
<sequence length="163" mass="18215">MGKGIEPNVFTFSSLMDGFCKSGCSSQAMELLDMMVRKRLRPSMITYSTLIHGLCKEGKFYEALETLDRMKLQGLKPDARLYGKIIAGFCDKCKFQEAANSLDEMILEGICPNRLTWSINVRIHNVVVQGLAGHGKINCAYQLYLSTWARGIFVNASTFSTLV</sequence>
<dbReference type="Pfam" id="PF13041">
    <property type="entry name" value="PPR_2"/>
    <property type="match status" value="1"/>
</dbReference>
<organism evidence="4">
    <name type="scientific">Eucalyptus grandis</name>
    <name type="common">Flooded gum</name>
    <dbReference type="NCBI Taxonomy" id="71139"/>
    <lineage>
        <taxon>Eukaryota</taxon>
        <taxon>Viridiplantae</taxon>
        <taxon>Streptophyta</taxon>
        <taxon>Embryophyta</taxon>
        <taxon>Tracheophyta</taxon>
        <taxon>Spermatophyta</taxon>
        <taxon>Magnoliopsida</taxon>
        <taxon>eudicotyledons</taxon>
        <taxon>Gunneridae</taxon>
        <taxon>Pentapetalae</taxon>
        <taxon>rosids</taxon>
        <taxon>malvids</taxon>
        <taxon>Myrtales</taxon>
        <taxon>Myrtaceae</taxon>
        <taxon>Myrtoideae</taxon>
        <taxon>Eucalypteae</taxon>
        <taxon>Eucalyptus</taxon>
    </lineage>
</organism>
<reference evidence="4" key="1">
    <citation type="submission" date="2013-07" db="EMBL/GenBank/DDBJ databases">
        <title>The genome of Eucalyptus grandis.</title>
        <authorList>
            <person name="Schmutz J."/>
            <person name="Hayes R."/>
            <person name="Myburg A."/>
            <person name="Tuskan G."/>
            <person name="Grattapaglia D."/>
            <person name="Rokhsar D.S."/>
        </authorList>
    </citation>
    <scope>NUCLEOTIDE SEQUENCE</scope>
    <source>
        <tissue evidence="4">Leaf extractions</tissue>
    </source>
</reference>
<keyword evidence="2" id="KW-0677">Repeat</keyword>
<dbReference type="InterPro" id="IPR011990">
    <property type="entry name" value="TPR-like_helical_dom_sf"/>
</dbReference>
<dbReference type="PANTHER" id="PTHR46128">
    <property type="entry name" value="MITOCHONDRIAL GROUP I INTRON SPLICING FACTOR CCM1"/>
    <property type="match status" value="1"/>
</dbReference>
<dbReference type="AlphaFoldDB" id="A0A059C9K0"/>
<feature type="repeat" description="PPR" evidence="3">
    <location>
        <begin position="8"/>
        <end position="42"/>
    </location>
</feature>